<dbReference type="EMBL" id="CAUJNA010000513">
    <property type="protein sequence ID" value="CAJ1378096.1"/>
    <property type="molecule type" value="Genomic_DNA"/>
</dbReference>
<comment type="caution">
    <text evidence="1">The sequence shown here is derived from an EMBL/GenBank/DDBJ whole genome shotgun (WGS) entry which is preliminary data.</text>
</comment>
<proteinExistence type="predicted"/>
<keyword evidence="2" id="KW-1185">Reference proteome</keyword>
<dbReference type="PANTHER" id="PTHR31296:SF1">
    <property type="entry name" value="MITOCHONDRIAL PROTEIN C2ORF69"/>
    <property type="match status" value="1"/>
</dbReference>
<dbReference type="Proteomes" id="UP001178507">
    <property type="component" value="Unassembled WGS sequence"/>
</dbReference>
<gene>
    <name evidence="1" type="ORF">EVOR1521_LOCUS6730</name>
</gene>
<protein>
    <submittedName>
        <fullName evidence="1">Uncharacterized protein</fullName>
    </submittedName>
</protein>
<dbReference type="Pfam" id="PF10561">
    <property type="entry name" value="C2orf69"/>
    <property type="match status" value="2"/>
</dbReference>
<dbReference type="GO" id="GO:0005739">
    <property type="term" value="C:mitochondrion"/>
    <property type="evidence" value="ECO:0007669"/>
    <property type="project" value="TreeGrafter"/>
</dbReference>
<organism evidence="1 2">
    <name type="scientific">Effrenium voratum</name>
    <dbReference type="NCBI Taxonomy" id="2562239"/>
    <lineage>
        <taxon>Eukaryota</taxon>
        <taxon>Sar</taxon>
        <taxon>Alveolata</taxon>
        <taxon>Dinophyceae</taxon>
        <taxon>Suessiales</taxon>
        <taxon>Symbiodiniaceae</taxon>
        <taxon>Effrenium</taxon>
    </lineage>
</organism>
<accession>A0AA36HZT1</accession>
<name>A0AA36HZT1_9DINO</name>
<evidence type="ECO:0000313" key="1">
    <source>
        <dbReference type="EMBL" id="CAJ1378096.1"/>
    </source>
</evidence>
<dbReference type="InterPro" id="IPR018881">
    <property type="entry name" value="C2orf69_mit"/>
</dbReference>
<dbReference type="AlphaFoldDB" id="A0AA36HZT1"/>
<evidence type="ECO:0000313" key="2">
    <source>
        <dbReference type="Proteomes" id="UP001178507"/>
    </source>
</evidence>
<dbReference type="PANTHER" id="PTHR31296">
    <property type="entry name" value="UPF0565 PROTEIN C2ORF69"/>
    <property type="match status" value="1"/>
</dbReference>
<reference evidence="1" key="1">
    <citation type="submission" date="2023-08" db="EMBL/GenBank/DDBJ databases">
        <authorList>
            <person name="Chen Y."/>
            <person name="Shah S."/>
            <person name="Dougan E. K."/>
            <person name="Thang M."/>
            <person name="Chan C."/>
        </authorList>
    </citation>
    <scope>NUCLEOTIDE SEQUENCE</scope>
</reference>
<sequence length="329" mass="36823">MPAVKQVSATGFDGRVNKLEVVLREQRRGRNQSGGTMVIFPGDISASKEEMLEDPEAEEWKDWSTEAIALLMARRFPNLNIFLVRPSRMREGFSCFDHFLTTNINGDPLDGDYNPEGSAIKHLLLLLKDLARITGVGEQLLSRLYLVGFSKGCVVVNQILAELGAETSTDDTMCFLGMTRAIAWLDPGVNEGSCVFVTDEEVLSTAAKRLRSKSAACLYVVFSPFQLYLDSYEFEYEDDEAATSEELGLDLLQSIMKEGRVPLELEYCLFDQEPTLLTHFKVLQEFTSLRHLNHLDPKAEMSSAPRRHMGTGNMARAITSTLSRSCELM</sequence>